<gene>
    <name evidence="2" type="ORF">GCM10010171_53920</name>
</gene>
<dbReference type="PANTHER" id="PTHR43586">
    <property type="entry name" value="CYSTEINE DESULFURASE"/>
    <property type="match status" value="1"/>
</dbReference>
<reference evidence="2" key="2">
    <citation type="submission" date="2020-09" db="EMBL/GenBank/DDBJ databases">
        <authorList>
            <person name="Sun Q."/>
            <person name="Ohkuma M."/>
        </authorList>
    </citation>
    <scope>NUCLEOTIDE SEQUENCE</scope>
    <source>
        <strain evidence="2">JCM 3276</strain>
    </source>
</reference>
<dbReference type="Pfam" id="PF00266">
    <property type="entry name" value="Aminotran_5"/>
    <property type="match status" value="1"/>
</dbReference>
<dbReference type="InterPro" id="IPR015424">
    <property type="entry name" value="PyrdxlP-dep_Trfase"/>
</dbReference>
<dbReference type="AlphaFoldDB" id="A0A918GPW3"/>
<keyword evidence="3" id="KW-1185">Reference proteome</keyword>
<organism evidence="2 3">
    <name type="scientific">Actinokineospora fastidiosa</name>
    <dbReference type="NCBI Taxonomy" id="1816"/>
    <lineage>
        <taxon>Bacteria</taxon>
        <taxon>Bacillati</taxon>
        <taxon>Actinomycetota</taxon>
        <taxon>Actinomycetes</taxon>
        <taxon>Pseudonocardiales</taxon>
        <taxon>Pseudonocardiaceae</taxon>
        <taxon>Actinokineospora</taxon>
    </lineage>
</organism>
<dbReference type="EMBL" id="BMRB01000006">
    <property type="protein sequence ID" value="GGS52073.1"/>
    <property type="molecule type" value="Genomic_DNA"/>
</dbReference>
<protein>
    <recommendedName>
        <fullName evidence="1">Aminotransferase class V domain-containing protein</fullName>
    </recommendedName>
</protein>
<reference evidence="2" key="1">
    <citation type="journal article" date="2014" name="Int. J. Syst. Evol. Microbiol.">
        <title>Complete genome sequence of Corynebacterium casei LMG S-19264T (=DSM 44701T), isolated from a smear-ripened cheese.</title>
        <authorList>
            <consortium name="US DOE Joint Genome Institute (JGI-PGF)"/>
            <person name="Walter F."/>
            <person name="Albersmeier A."/>
            <person name="Kalinowski J."/>
            <person name="Ruckert C."/>
        </authorList>
    </citation>
    <scope>NUCLEOTIDE SEQUENCE</scope>
    <source>
        <strain evidence="2">JCM 3276</strain>
    </source>
</reference>
<dbReference type="Gene3D" id="3.90.1150.10">
    <property type="entry name" value="Aspartate Aminotransferase, domain 1"/>
    <property type="match status" value="1"/>
</dbReference>
<dbReference type="InterPro" id="IPR015421">
    <property type="entry name" value="PyrdxlP-dep_Trfase_major"/>
</dbReference>
<dbReference type="InterPro" id="IPR015422">
    <property type="entry name" value="PyrdxlP-dep_Trfase_small"/>
</dbReference>
<dbReference type="InterPro" id="IPR000192">
    <property type="entry name" value="Aminotrans_V_dom"/>
</dbReference>
<comment type="caution">
    <text evidence="2">The sequence shown here is derived from an EMBL/GenBank/DDBJ whole genome shotgun (WGS) entry which is preliminary data.</text>
</comment>
<dbReference type="PANTHER" id="PTHR43586:SF15">
    <property type="entry name" value="BLR3095 PROTEIN"/>
    <property type="match status" value="1"/>
</dbReference>
<evidence type="ECO:0000313" key="2">
    <source>
        <dbReference type="EMBL" id="GGS52073.1"/>
    </source>
</evidence>
<name>A0A918GPW3_9PSEU</name>
<dbReference type="Proteomes" id="UP000660680">
    <property type="component" value="Unassembled WGS sequence"/>
</dbReference>
<evidence type="ECO:0000313" key="3">
    <source>
        <dbReference type="Proteomes" id="UP000660680"/>
    </source>
</evidence>
<dbReference type="Gene3D" id="3.40.640.10">
    <property type="entry name" value="Type I PLP-dependent aspartate aminotransferase-like (Major domain)"/>
    <property type="match status" value="1"/>
</dbReference>
<sequence length="353" mass="36711">MDSYLSQFAEPTGYLDFARFGPPSRAVLDTTAELMRQAAHAGPGTVDALMAEDGRARDAVARLVGADAEHVVVLPNTSLGLVQAAFGCSGRVLVPATDFPANTYPWVKAEQAGLVKVDWLTGPATPDAIAAALTPETAAVTVAAVDFRTGYRMDLAAVREIVGDRLLIVDAIQGFGAVTAAWEAADVLVAGGQKWLRAGWGTGFGVLSDAALERLRPLVASWAGARDPMVFDNEIREPADTAARWKITHLSPFAAGALAAALELVEGVGVAAIEARIAERVGRLGDVVRSAGGRVLSQATTVLSFAMPDIPRAGAALREHGVAATVRPGHIRLSPHASTTVESIDAVRVALAG</sequence>
<dbReference type="SUPFAM" id="SSF53383">
    <property type="entry name" value="PLP-dependent transferases"/>
    <property type="match status" value="1"/>
</dbReference>
<proteinExistence type="predicted"/>
<feature type="domain" description="Aminotransferase class V" evidence="1">
    <location>
        <begin position="54"/>
        <end position="337"/>
    </location>
</feature>
<accession>A0A918GPW3</accession>
<evidence type="ECO:0000259" key="1">
    <source>
        <dbReference type="Pfam" id="PF00266"/>
    </source>
</evidence>